<feature type="compositionally biased region" description="Low complexity" evidence="2">
    <location>
        <begin position="558"/>
        <end position="603"/>
    </location>
</feature>
<name>V9FUM9_PHYNI</name>
<evidence type="ECO:0000256" key="2">
    <source>
        <dbReference type="SAM" id="MobiDB-lite"/>
    </source>
</evidence>
<protein>
    <recommendedName>
        <fullName evidence="5">SP-RING-type domain-containing protein</fullName>
    </recommendedName>
</protein>
<organism evidence="3 4">
    <name type="scientific">Phytophthora nicotianae P1569</name>
    <dbReference type="NCBI Taxonomy" id="1317065"/>
    <lineage>
        <taxon>Eukaryota</taxon>
        <taxon>Sar</taxon>
        <taxon>Stramenopiles</taxon>
        <taxon>Oomycota</taxon>
        <taxon>Peronosporomycetes</taxon>
        <taxon>Peronosporales</taxon>
        <taxon>Peronosporaceae</taxon>
        <taxon>Phytophthora</taxon>
    </lineage>
</organism>
<feature type="compositionally biased region" description="Low complexity" evidence="2">
    <location>
        <begin position="681"/>
        <end position="690"/>
    </location>
</feature>
<feature type="coiled-coil region" evidence="1">
    <location>
        <begin position="157"/>
        <end position="241"/>
    </location>
</feature>
<dbReference type="AlphaFoldDB" id="V9FUM9"/>
<dbReference type="eggNOG" id="ENOG502R6DK">
    <property type="taxonomic scope" value="Eukaryota"/>
</dbReference>
<keyword evidence="4" id="KW-1185">Reference proteome</keyword>
<comment type="caution">
    <text evidence="3">The sequence shown here is derived from an EMBL/GenBank/DDBJ whole genome shotgun (WGS) entry which is preliminary data.</text>
</comment>
<feature type="compositionally biased region" description="Basic and acidic residues" evidence="2">
    <location>
        <begin position="703"/>
        <end position="712"/>
    </location>
</feature>
<feature type="region of interest" description="Disordered" evidence="2">
    <location>
        <begin position="11"/>
        <end position="36"/>
    </location>
</feature>
<feature type="compositionally biased region" description="Low complexity" evidence="2">
    <location>
        <begin position="418"/>
        <end position="452"/>
    </location>
</feature>
<feature type="compositionally biased region" description="Polar residues" evidence="2">
    <location>
        <begin position="691"/>
        <end position="701"/>
    </location>
</feature>
<feature type="compositionally biased region" description="Low complexity" evidence="2">
    <location>
        <begin position="485"/>
        <end position="499"/>
    </location>
</feature>
<evidence type="ECO:0000256" key="1">
    <source>
        <dbReference type="SAM" id="Coils"/>
    </source>
</evidence>
<dbReference type="EMBL" id="ANIZ01000348">
    <property type="protein sequence ID" value="ETI55189.1"/>
    <property type="molecule type" value="Genomic_DNA"/>
</dbReference>
<evidence type="ECO:0008006" key="5">
    <source>
        <dbReference type="Google" id="ProtNLM"/>
    </source>
</evidence>
<evidence type="ECO:0000313" key="4">
    <source>
        <dbReference type="Proteomes" id="UP000018721"/>
    </source>
</evidence>
<reference evidence="3 4" key="1">
    <citation type="submission" date="2013-11" db="EMBL/GenBank/DDBJ databases">
        <title>The Genome Sequence of Phytophthora parasitica P1569.</title>
        <authorList>
            <consortium name="The Broad Institute Genomics Platform"/>
            <person name="Russ C."/>
            <person name="Tyler B."/>
            <person name="Panabieres F."/>
            <person name="Shan W."/>
            <person name="Tripathy S."/>
            <person name="Grunwald N."/>
            <person name="Machado M."/>
            <person name="Johnson C.S."/>
            <person name="Arredondo F."/>
            <person name="Hong C."/>
            <person name="Coffey M."/>
            <person name="Young S.K."/>
            <person name="Zeng Q."/>
            <person name="Gargeya S."/>
            <person name="Fitzgerald M."/>
            <person name="Abouelleil A."/>
            <person name="Alvarado L."/>
            <person name="Chapman S.B."/>
            <person name="Gainer-Dewar J."/>
            <person name="Goldberg J."/>
            <person name="Griggs A."/>
            <person name="Gujja S."/>
            <person name="Hansen M."/>
            <person name="Howarth C."/>
            <person name="Imamovic A."/>
            <person name="Ireland A."/>
            <person name="Larimer J."/>
            <person name="McCowan C."/>
            <person name="Murphy C."/>
            <person name="Pearson M."/>
            <person name="Poon T.W."/>
            <person name="Priest M."/>
            <person name="Roberts A."/>
            <person name="Saif S."/>
            <person name="Shea T."/>
            <person name="Sykes S."/>
            <person name="Wortman J."/>
            <person name="Nusbaum C."/>
            <person name="Birren B."/>
        </authorList>
    </citation>
    <scope>NUCLEOTIDE SEQUENCE [LARGE SCALE GENOMIC DNA]</scope>
    <source>
        <strain evidence="3 4">P1569</strain>
    </source>
</reference>
<evidence type="ECO:0000313" key="3">
    <source>
        <dbReference type="EMBL" id="ETI55189.1"/>
    </source>
</evidence>
<dbReference type="HOGENOM" id="CLU_371547_0_0_1"/>
<feature type="region of interest" description="Disordered" evidence="2">
    <location>
        <begin position="415"/>
        <end position="513"/>
    </location>
</feature>
<keyword evidence="1" id="KW-0175">Coiled coil</keyword>
<dbReference type="OrthoDB" id="127863at2759"/>
<feature type="coiled-coil region" evidence="1">
    <location>
        <begin position="37"/>
        <end position="85"/>
    </location>
</feature>
<feature type="region of interest" description="Disordered" evidence="2">
    <location>
        <begin position="534"/>
        <end position="620"/>
    </location>
</feature>
<feature type="region of interest" description="Disordered" evidence="2">
    <location>
        <begin position="681"/>
        <end position="726"/>
    </location>
</feature>
<gene>
    <name evidence="3" type="ORF">F443_02114</name>
</gene>
<feature type="compositionally biased region" description="Low complexity" evidence="2">
    <location>
        <begin position="541"/>
        <end position="550"/>
    </location>
</feature>
<dbReference type="InterPro" id="IPR013083">
    <property type="entry name" value="Znf_RING/FYVE/PHD"/>
</dbReference>
<dbReference type="Gene3D" id="3.30.40.10">
    <property type="entry name" value="Zinc/RING finger domain, C3HC4 (zinc finger)"/>
    <property type="match status" value="1"/>
</dbReference>
<accession>V9FUM9</accession>
<sequence length="749" mass="82589">MPFICRQGIVKMQGGGPGSPPSKYKELSPEDSTSEVTITLTERIKELEQRNQELEERYDELDEQKQEIEKEKKRFAKKAGDLEIALYNKREQLWGEISDLEDALCTKKEELQEALDSRANHRQAERVLREELGSLRRRLRDQDASLSQATTASIEKVREANDRETLLQATVKQLEKRLQDQNKLVRDQQASIVKVTADSNDRVRDAREKETFLRERLVQLDQRLNSQRRAFEEERAQWQQQALTRQTGAQTELVSSLESAMPQLRSLLSAYDRVHGNEECPPRSTGKSPLKTTHKMIKQSNPDLTQRLKEQEVAFDQKRAQLLEQASDAAETQRDITRRNLLEREKVLICPITLELFDFPVVTGCCGKTFSSEGLRQAIRQNPLCPFCRGQLFSTHPNRDVAKLVEIHRRERSVLGITDPDTSSSSVSTPQINEQTTVVSTTSSRHSTGSTRQSRHRENRSDRVQARSQVPRRRSTAVRSTQGNAVSYATAVTATSSPSQPQDRSITPGGLYISTAGSDTPAFRVPPHMVRSVLASKRFPSARSQASATTRRQRSRAATKATSTASSTTTSASRRRAASAVSSAVPSATATVSNSVAPASQNTRRTRRSTRAARNTSDVCVPTSAVSIGASSAEVKFTPPNAVASAADDVIANSRNSQRSRPSGSSSSGQGAVLSIATTATSTTSTTASSQPIRISASQDDSALGHERHDSPRLTASQPAPRQPLRTLALSITSLQDLLGSDFESDSDS</sequence>
<dbReference type="SUPFAM" id="SSF57850">
    <property type="entry name" value="RING/U-box"/>
    <property type="match status" value="1"/>
</dbReference>
<proteinExistence type="predicted"/>
<dbReference type="Proteomes" id="UP000018721">
    <property type="component" value="Unassembled WGS sequence"/>
</dbReference>